<feature type="domain" description="Putative oxidoreductase C-terminal" evidence="1">
    <location>
        <begin position="178"/>
        <end position="456"/>
    </location>
</feature>
<dbReference type="AlphaFoldDB" id="A0A1A9I459"/>
<evidence type="ECO:0000313" key="2">
    <source>
        <dbReference type="EMBL" id="ANH82333.1"/>
    </source>
</evidence>
<protein>
    <submittedName>
        <fullName evidence="2">Oxidoreductase</fullName>
    </submittedName>
</protein>
<dbReference type="EMBL" id="CP015772">
    <property type="protein sequence ID" value="ANH82333.1"/>
    <property type="molecule type" value="Genomic_DNA"/>
</dbReference>
<dbReference type="OrthoDB" id="9785257at2"/>
<keyword evidence="3" id="KW-1185">Reference proteome</keyword>
<accession>A0A1A9I459</accession>
<dbReference type="PROSITE" id="PS51257">
    <property type="entry name" value="PROKAR_LIPOPROTEIN"/>
    <property type="match status" value="1"/>
</dbReference>
<evidence type="ECO:0000259" key="1">
    <source>
        <dbReference type="Pfam" id="PF16490"/>
    </source>
</evidence>
<dbReference type="InterPro" id="IPR032459">
    <property type="entry name" value="Oxidoreduct_C"/>
</dbReference>
<organism evidence="2 3">
    <name type="scientific">Niabella ginsenosidivorans</name>
    <dbReference type="NCBI Taxonomy" id="1176587"/>
    <lineage>
        <taxon>Bacteria</taxon>
        <taxon>Pseudomonadati</taxon>
        <taxon>Bacteroidota</taxon>
        <taxon>Chitinophagia</taxon>
        <taxon>Chitinophagales</taxon>
        <taxon>Chitinophagaceae</taxon>
        <taxon>Niabella</taxon>
    </lineage>
</organism>
<dbReference type="STRING" id="1176587.A8C56_16410"/>
<dbReference type="Gene3D" id="3.40.50.720">
    <property type="entry name" value="NAD(P)-binding Rossmann-like Domain"/>
    <property type="match status" value="1"/>
</dbReference>
<dbReference type="InterPro" id="IPR036291">
    <property type="entry name" value="NAD(P)-bd_dom_sf"/>
</dbReference>
<dbReference type="Proteomes" id="UP000077667">
    <property type="component" value="Chromosome"/>
</dbReference>
<gene>
    <name evidence="2" type="ORF">A8C56_16410</name>
</gene>
<dbReference type="SUPFAM" id="SSF51735">
    <property type="entry name" value="NAD(P)-binding Rossmann-fold domains"/>
    <property type="match status" value="1"/>
</dbReference>
<proteinExistence type="predicted"/>
<evidence type="ECO:0000313" key="3">
    <source>
        <dbReference type="Proteomes" id="UP000077667"/>
    </source>
</evidence>
<name>A0A1A9I459_9BACT</name>
<dbReference type="RefSeq" id="WP_067758356.1">
    <property type="nucleotide sequence ID" value="NZ_CP015772.1"/>
</dbReference>
<reference evidence="2 3" key="1">
    <citation type="submission" date="2016-05" db="EMBL/GenBank/DDBJ databases">
        <title>Niabella ginsenosidivorans BS26 whole genome sequencing.</title>
        <authorList>
            <person name="Im W.T."/>
            <person name="Siddiqi M.Z."/>
        </authorList>
    </citation>
    <scope>NUCLEOTIDE SEQUENCE [LARGE SCALE GENOMIC DNA]</scope>
    <source>
        <strain evidence="2 3">BS26</strain>
    </source>
</reference>
<sequence>MKPLTLFCMLAILITACKNKKTEQAANKELIRLLTLDPGHFHAALVQKEMYPNVDSNVYVYAPQGQDLDLHLKRIDAYNARSEHPTHWNEHVYTGFDFFNKMITEKKGNVVVMSGNNLKKAEYIYNTIDAGMNVLADKPMAIDKAGFELIKNAFAKASQKNVFLYDIMTERFEATNELQRAFARIKTLFGDLEKGTPDNPAVTKESVHYLYKSVSGTVLQRPAWFFDISRQGEGTVDVATHLVDLAQIECFPEQALDYQKDIELLSAKRWTTPVTLSQFAEITKEPAFPDYLKNNVSSDTVLNTYFNGSFTYKLRGVTIKITATWAYKAPEGSGDTYYSALRGTRASLIIRQGPEQHYHPVLYIEPAKKKDADFEKDLNNALAEIQANYPGIAIKKAVKGWQVLVPEKYDTGHEAHFGQVMQQYLRFLKEKKMPEWEVPNMIAKYYTTTSALEIAKKSGTK</sequence>
<dbReference type="KEGG" id="nia:A8C56_16410"/>
<dbReference type="Pfam" id="PF16490">
    <property type="entry name" value="Oxidoreduct_C"/>
    <property type="match status" value="1"/>
</dbReference>